<feature type="region of interest" description="Disordered" evidence="1">
    <location>
        <begin position="104"/>
        <end position="141"/>
    </location>
</feature>
<feature type="region of interest" description="Disordered" evidence="1">
    <location>
        <begin position="1269"/>
        <end position="1329"/>
    </location>
</feature>
<organism evidence="3 4">
    <name type="scientific">Streptomonospora salina</name>
    <dbReference type="NCBI Taxonomy" id="104205"/>
    <lineage>
        <taxon>Bacteria</taxon>
        <taxon>Bacillati</taxon>
        <taxon>Actinomycetota</taxon>
        <taxon>Actinomycetes</taxon>
        <taxon>Streptosporangiales</taxon>
        <taxon>Nocardiopsidaceae</taxon>
        <taxon>Streptomonospora</taxon>
    </lineage>
</organism>
<feature type="compositionally biased region" description="Acidic residues" evidence="1">
    <location>
        <begin position="1302"/>
        <end position="1315"/>
    </location>
</feature>
<evidence type="ECO:0000313" key="4">
    <source>
        <dbReference type="Proteomes" id="UP000578077"/>
    </source>
</evidence>
<keyword evidence="4" id="KW-1185">Reference proteome</keyword>
<dbReference type="RefSeq" id="WP_184636770.1">
    <property type="nucleotide sequence ID" value="NZ_BAABKT010000039.1"/>
</dbReference>
<gene>
    <name evidence="3" type="ORF">HNR25_003486</name>
</gene>
<protein>
    <recommendedName>
        <fullName evidence="2">Helicase C-terminal domain-containing protein</fullName>
    </recommendedName>
</protein>
<proteinExistence type="predicted"/>
<feature type="domain" description="Helicase C-terminal" evidence="2">
    <location>
        <begin position="974"/>
        <end position="1135"/>
    </location>
</feature>
<accession>A0A841E9D6</accession>
<dbReference type="EMBL" id="JACHLY010000001">
    <property type="protein sequence ID" value="MBB5999735.1"/>
    <property type="molecule type" value="Genomic_DNA"/>
</dbReference>
<feature type="region of interest" description="Disordered" evidence="1">
    <location>
        <begin position="206"/>
        <end position="235"/>
    </location>
</feature>
<dbReference type="Proteomes" id="UP000578077">
    <property type="component" value="Unassembled WGS sequence"/>
</dbReference>
<reference evidence="3 4" key="1">
    <citation type="submission" date="2020-08" db="EMBL/GenBank/DDBJ databases">
        <title>Sequencing the genomes of 1000 actinobacteria strains.</title>
        <authorList>
            <person name="Klenk H.-P."/>
        </authorList>
    </citation>
    <scope>NUCLEOTIDE SEQUENCE [LARGE SCALE GENOMIC DNA]</scope>
    <source>
        <strain evidence="3 4">DSM 44593</strain>
    </source>
</reference>
<dbReference type="PROSITE" id="PS51194">
    <property type="entry name" value="HELICASE_CTER"/>
    <property type="match status" value="1"/>
</dbReference>
<feature type="region of interest" description="Disordered" evidence="1">
    <location>
        <begin position="1"/>
        <end position="63"/>
    </location>
</feature>
<evidence type="ECO:0000259" key="2">
    <source>
        <dbReference type="PROSITE" id="PS51194"/>
    </source>
</evidence>
<comment type="caution">
    <text evidence="3">The sequence shown here is derived from an EMBL/GenBank/DDBJ whole genome shotgun (WGS) entry which is preliminary data.</text>
</comment>
<feature type="compositionally biased region" description="Low complexity" evidence="1">
    <location>
        <begin position="1276"/>
        <end position="1301"/>
    </location>
</feature>
<feature type="compositionally biased region" description="Low complexity" evidence="1">
    <location>
        <begin position="223"/>
        <end position="233"/>
    </location>
</feature>
<feature type="compositionally biased region" description="Polar residues" evidence="1">
    <location>
        <begin position="16"/>
        <end position="29"/>
    </location>
</feature>
<sequence length="1329" mass="144577">MTSDGSDGDGLFDHPNGQQQSLDTDTTAGKDSASDDGRTEAEAKTAEIISRLEAPQNFSGQNSYHVRDEFQRIVELDLLGPWGGDREEFNPSAKGPRERYLVGMLGPKHQPATSRPGAGEAADPQAQAEGDPGGEGASELPDVVTTQNLGRIWASSMGMAFTVGDDTGAVAVTASWGEYGRREASDDDGRKRQTWGREPRVFTREIRLDGAGPESLDQRVGLTTPTPDDTSSPGVYLDVAVRPRGGRRTVELTLVNNQAEPSSNPDTAWLFQAKLSVTALDGDAAVFLPVDDPLDPGTAAPDGSSADSAEELHLRLLYRERLSYAQGRNVAVHEDADHGLRRARKLETTWLPYYDVAATTAPMGAGTPLAGTELRMDALATAEPEELRRGLAPLAEGYTAWLDEREAEIGSLPERLRETAESAVFTARRAADRIRAGIELLSDPAAPGHGDALRAFNFANRVMADQRRHTEIARLREDPSVTYADAERAVRGRGDEVASWRPFQLAFVLLNLPPLGDYDHPERAASPEAKVDLLFFPTGGGKTEAYLGLTAFTFAIRRLQGTVGSGAEARSGEAGVAVLMRYTLRLLTAQQFQRASALVCGAEVARREHPEVWGEEPFRIGLWVGGRVSPNSYDDAAAEIAQAREQGGQKRSTVLQTLACPWCGAALAAHRDLEPDPDTRRVLLFCPNAEGADACPFSRTRAAEGLPILTVDEEIYRYTPGLVIATVDKLAQLPWQGHAGMLFGRVSRRCPRHGYQHADLESRTGCGSRHQAKGALPAVSAHPVVRLRPPDLIIQDELHLISGALGTTVGLFESAVDQLCTWTTPSGAEAAPKIVASTATTKNAAAQVRGVFARDLEIFPPQVTDVADTFFSRQVPVTEQTPGRRYLGVCAHGVRLKSAEIRLAEILLLAGQTMFDTHGAAADPYMTMVGYFNATRELAGMRRYVDDDVVTRVRRHGRAKGLSDRLHGPASMLEVQELTSRISSGEISRVLRRLEGGFDPELDTSARTKAIRANVADTLSRRPRNSSRPSQAAFHPVAQAWSQRRSDDANPVDVVLATSMLQVGVDVSRFGLMVVTGQPKSTAEYIQASSRVGRDPKRPGLVVALYNWTRPRDLAHFEDFRNYHASFYRRVESLSVTPYTRRSLDRGTAAAFIAAVRNTAEEHSRNGDAHDVDLDGPVADGVARRMLDRAEFVAGPRGRDYLAERLNTLKDAWDRGRHASARLGYRPENRKEQRLVPLLHRPGEGPWDETTVGMSMRETENEVNLLLPGDGRFFQPPANAPAWSAAPAGRGDGAAPAGGQAEADDDRESDGDEMGDSALTRPGEKRRRR</sequence>
<dbReference type="SMART" id="SM00490">
    <property type="entry name" value="HELICc"/>
    <property type="match status" value="1"/>
</dbReference>
<dbReference type="InterPro" id="IPR027417">
    <property type="entry name" value="P-loop_NTPase"/>
</dbReference>
<dbReference type="SUPFAM" id="SSF52540">
    <property type="entry name" value="P-loop containing nucleoside triphosphate hydrolases"/>
    <property type="match status" value="2"/>
</dbReference>
<feature type="compositionally biased region" description="Basic and acidic residues" evidence="1">
    <location>
        <begin position="32"/>
        <end position="45"/>
    </location>
</feature>
<dbReference type="Pfam" id="PF00271">
    <property type="entry name" value="Helicase_C"/>
    <property type="match status" value="1"/>
</dbReference>
<evidence type="ECO:0000313" key="3">
    <source>
        <dbReference type="EMBL" id="MBB5999735.1"/>
    </source>
</evidence>
<dbReference type="CDD" id="cd18785">
    <property type="entry name" value="SF2_C"/>
    <property type="match status" value="1"/>
</dbReference>
<dbReference type="InterPro" id="IPR001650">
    <property type="entry name" value="Helicase_C-like"/>
</dbReference>
<dbReference type="Gene3D" id="3.40.50.300">
    <property type="entry name" value="P-loop containing nucleotide triphosphate hydrolases"/>
    <property type="match status" value="1"/>
</dbReference>
<dbReference type="NCBIfam" id="NF038325">
    <property type="entry name" value="DISARM_DrmAS"/>
    <property type="match status" value="1"/>
</dbReference>
<name>A0A841E9D6_9ACTN</name>
<evidence type="ECO:0000256" key="1">
    <source>
        <dbReference type="SAM" id="MobiDB-lite"/>
    </source>
</evidence>